<protein>
    <recommendedName>
        <fullName evidence="2">Right handed beta helix domain-containing protein</fullName>
    </recommendedName>
</protein>
<comment type="caution">
    <text evidence="3">The sequence shown here is derived from an EMBL/GenBank/DDBJ whole genome shotgun (WGS) entry which is preliminary data.</text>
</comment>
<evidence type="ECO:0000313" key="3">
    <source>
        <dbReference type="EMBL" id="MBB3957014.1"/>
    </source>
</evidence>
<accession>A0A7W6CIB3</accession>
<dbReference type="AlphaFoldDB" id="A0A7W6CIB3"/>
<dbReference type="EMBL" id="JACIDX010000018">
    <property type="protein sequence ID" value="MBB3957014.1"/>
    <property type="molecule type" value="Genomic_DNA"/>
</dbReference>
<name>A0A7W6CIB3_9SPHN</name>
<dbReference type="Proteomes" id="UP000548867">
    <property type="component" value="Unassembled WGS sequence"/>
</dbReference>
<dbReference type="Gene3D" id="2.160.20.10">
    <property type="entry name" value="Single-stranded right-handed beta-helix, Pectin lyase-like"/>
    <property type="match status" value="1"/>
</dbReference>
<dbReference type="InterPro" id="IPR039448">
    <property type="entry name" value="Beta_helix"/>
</dbReference>
<feature type="domain" description="Right handed beta helix" evidence="2">
    <location>
        <begin position="97"/>
        <end position="244"/>
    </location>
</feature>
<dbReference type="Pfam" id="PF13229">
    <property type="entry name" value="Beta_helix"/>
    <property type="match status" value="1"/>
</dbReference>
<evidence type="ECO:0000313" key="4">
    <source>
        <dbReference type="Proteomes" id="UP000548867"/>
    </source>
</evidence>
<keyword evidence="1" id="KW-0732">Signal</keyword>
<sequence length="314" mass="34023">MKRPILLLAALCAPALAHAQAAYQQTSPYTVVETGQKFNRLQDALFAIGDKTGTIRIDSGRWRDCAAQIAGDVRFVAAVPGKTIFDGRLCEDKAALVLRGRSSRVEGLIFANMRHQDGNGSGIRLEHGNLAVTQSWFKDSDEGILANNDPRGTIAIDHSTFTHLGRCDRGLSCAHSVYLNFYDRVTITNSRFEMGDGGHYIKARARVVDIRDNVIDDTGGRNSNYLIDLPAGSTGRISGNWMVQGPRKENPGTIIALSAESRDHPTDGLVIEGNTLKMAPGAPRGPAFVRDWSGGRIVIGANQIDPGVVKYARP</sequence>
<gene>
    <name evidence="3" type="ORF">GGR38_003987</name>
</gene>
<dbReference type="InterPro" id="IPR011050">
    <property type="entry name" value="Pectin_lyase_fold/virulence"/>
</dbReference>
<proteinExistence type="predicted"/>
<keyword evidence="4" id="KW-1185">Reference proteome</keyword>
<evidence type="ECO:0000259" key="2">
    <source>
        <dbReference type="Pfam" id="PF13229"/>
    </source>
</evidence>
<feature type="chain" id="PRO_5030543395" description="Right handed beta helix domain-containing protein" evidence="1">
    <location>
        <begin position="20"/>
        <end position="314"/>
    </location>
</feature>
<dbReference type="RefSeq" id="WP_183627940.1">
    <property type="nucleotide sequence ID" value="NZ_JACIDX010000018.1"/>
</dbReference>
<organism evidence="3 4">
    <name type="scientific">Novosphingobium sediminicola</name>
    <dbReference type="NCBI Taxonomy" id="563162"/>
    <lineage>
        <taxon>Bacteria</taxon>
        <taxon>Pseudomonadati</taxon>
        <taxon>Pseudomonadota</taxon>
        <taxon>Alphaproteobacteria</taxon>
        <taxon>Sphingomonadales</taxon>
        <taxon>Sphingomonadaceae</taxon>
        <taxon>Novosphingobium</taxon>
    </lineage>
</organism>
<evidence type="ECO:0000256" key="1">
    <source>
        <dbReference type="SAM" id="SignalP"/>
    </source>
</evidence>
<reference evidence="3 4" key="1">
    <citation type="submission" date="2020-08" db="EMBL/GenBank/DDBJ databases">
        <title>Genomic Encyclopedia of Type Strains, Phase IV (KMG-IV): sequencing the most valuable type-strain genomes for metagenomic binning, comparative biology and taxonomic classification.</title>
        <authorList>
            <person name="Goeker M."/>
        </authorList>
    </citation>
    <scope>NUCLEOTIDE SEQUENCE [LARGE SCALE GENOMIC DNA]</scope>
    <source>
        <strain evidence="3 4">DSM 27057</strain>
    </source>
</reference>
<dbReference type="InterPro" id="IPR012334">
    <property type="entry name" value="Pectin_lyas_fold"/>
</dbReference>
<feature type="signal peptide" evidence="1">
    <location>
        <begin position="1"/>
        <end position="19"/>
    </location>
</feature>
<dbReference type="SUPFAM" id="SSF51126">
    <property type="entry name" value="Pectin lyase-like"/>
    <property type="match status" value="1"/>
</dbReference>